<proteinExistence type="predicted"/>
<dbReference type="Proteomes" id="UP000558284">
    <property type="component" value="Unassembled WGS sequence"/>
</dbReference>
<evidence type="ECO:0000313" key="2">
    <source>
        <dbReference type="Proteomes" id="UP000558284"/>
    </source>
</evidence>
<protein>
    <submittedName>
        <fullName evidence="1">Trypsin-like peptidase domain-containing protein</fullName>
    </submittedName>
</protein>
<dbReference type="Pfam" id="PF13365">
    <property type="entry name" value="Trypsin_2"/>
    <property type="match status" value="1"/>
</dbReference>
<dbReference type="SUPFAM" id="SSF50494">
    <property type="entry name" value="Trypsin-like serine proteases"/>
    <property type="match status" value="1"/>
</dbReference>
<dbReference type="InterPro" id="IPR009003">
    <property type="entry name" value="Peptidase_S1_PA"/>
</dbReference>
<evidence type="ECO:0000313" key="1">
    <source>
        <dbReference type="EMBL" id="MBA1141812.1"/>
    </source>
</evidence>
<organism evidence="1 2">
    <name type="scientific">Mesorhizobium neociceri</name>
    <dbReference type="NCBI Taxonomy" id="1307853"/>
    <lineage>
        <taxon>Bacteria</taxon>
        <taxon>Pseudomonadati</taxon>
        <taxon>Pseudomonadota</taxon>
        <taxon>Alphaproteobacteria</taxon>
        <taxon>Hyphomicrobiales</taxon>
        <taxon>Phyllobacteriaceae</taxon>
        <taxon>Mesorhizobium</taxon>
    </lineage>
</organism>
<dbReference type="Gene3D" id="2.40.10.120">
    <property type="match status" value="1"/>
</dbReference>
<dbReference type="AlphaFoldDB" id="A0A838B6V1"/>
<dbReference type="EMBL" id="JACDTY010000007">
    <property type="protein sequence ID" value="MBA1141812.1"/>
    <property type="molecule type" value="Genomic_DNA"/>
</dbReference>
<gene>
    <name evidence="1" type="ORF">H0241_16320</name>
</gene>
<name>A0A838B6V1_9HYPH</name>
<keyword evidence="2" id="KW-1185">Reference proteome</keyword>
<sequence>MAIILGQQYALESIVLADARPALLVKDDWIVGAASERWQPVFVEHKATIERAIRATCRLETSDGTLPFLGTAFGVAPRLAVTGKQLARLLKTDGKKEYWLNFKAEYESDAMEKIPVTGVRFVHPDFDFAVLELERDLAPEQILTLSPDVPEKGQDICVIGYPAFDLRNDREIQEKLFQSIYNVKRVMPGKITGFEEIMSFGKNALSLMHDATTLGGTAGAPVIDLASGDVVGINFAGRYLVANYAVPAWRLSAESKMWTQTGLTTSATLPPPPAISAENVFARWGRALTQALAEKFPVTAKALQSPLDLKDEEIAKKIEEISRNIIGGSLKIELVNIFTQDDIISLHDNLINVARFTTDSDLASLFEGLPLDLQASWPDRDSTSAKLLARLRRLNRIGALIAVENHTPFFVVLRSAKYLRKTEPLTVTMIDGYLATVIAAEAKASAANGIH</sequence>
<dbReference type="RefSeq" id="WP_181058684.1">
    <property type="nucleotide sequence ID" value="NZ_JACDTY010000007.1"/>
</dbReference>
<reference evidence="1 2" key="1">
    <citation type="submission" date="2020-07" db="EMBL/GenBank/DDBJ databases">
        <title>Definition of the novel symbiovar canariense within Mesorhizobium novociceri, a new species of genus Mesorhizobium nodulating Cicer canariense in the Caldera de Taburiente National Park (La Palma, Canary Islands).</title>
        <authorList>
            <person name="Leon-Barrios M."/>
            <person name="Perez-Yepez J."/>
            <person name="Flores-Felix J.D."/>
            <person name="Ramirez-Baena M.H."/>
            <person name="Pulido-Suarez L."/>
            <person name="Igual J.M."/>
            <person name="Velazquez E."/>
            <person name="Peix A."/>
        </authorList>
    </citation>
    <scope>NUCLEOTIDE SEQUENCE [LARGE SCALE GENOMIC DNA]</scope>
    <source>
        <strain evidence="1 2">CCANP35</strain>
    </source>
</reference>
<comment type="caution">
    <text evidence="1">The sequence shown here is derived from an EMBL/GenBank/DDBJ whole genome shotgun (WGS) entry which is preliminary data.</text>
</comment>
<accession>A0A838B6V1</accession>